<organism evidence="5 6">
    <name type="scientific">Cymbomonas tetramitiformis</name>
    <dbReference type="NCBI Taxonomy" id="36881"/>
    <lineage>
        <taxon>Eukaryota</taxon>
        <taxon>Viridiplantae</taxon>
        <taxon>Chlorophyta</taxon>
        <taxon>Pyramimonadophyceae</taxon>
        <taxon>Pyramimonadales</taxon>
        <taxon>Pyramimonadaceae</taxon>
        <taxon>Cymbomonas</taxon>
    </lineage>
</organism>
<evidence type="ECO:0000256" key="2">
    <source>
        <dbReference type="SAM" id="MobiDB-lite"/>
    </source>
</evidence>
<evidence type="ECO:0000313" key="5">
    <source>
        <dbReference type="EMBL" id="KAK3268537.1"/>
    </source>
</evidence>
<dbReference type="InterPro" id="IPR013783">
    <property type="entry name" value="Ig-like_fold"/>
</dbReference>
<feature type="domain" description="Ig-like" evidence="4">
    <location>
        <begin position="137"/>
        <end position="223"/>
    </location>
</feature>
<comment type="caution">
    <text evidence="5">The sequence shown here is derived from an EMBL/GenBank/DDBJ whole genome shotgun (WGS) entry which is preliminary data.</text>
</comment>
<sequence length="642" mass="72071">NLQARLFGRFRHGQDCKIPDVLNSIVVFPSDLVCMRKCVHEDAFVLVQARSSSRGTLEYQWYARLERQDGTQRRELLVGKTECLLKLSPTEIAALMVLEDPGERGATSVLNLEVEILEPATKARRVMDATMSFRTTPQYNVMDAVILEHPKDSEVFENESASFKMTLREDRCGCRRPHFQYQWQLDGKDIPGQNALRIRIPEVTAENEGMYTCKISMPSHDVTATRVSGGGRLRIVAEPPTFLEADGEVVKPPEVRNAEIAMEMLTPEQPAQMQLLALTLPSIQHVTLVEEHGGELRRAQCSAGGIQLMVSVKGATSHDWFCNDQPLGGKCTTSLHLRVEDLEAAPDAVYYYMARNRFGATKSESVQCSWEVPPPPRARRPQDLELISDSAEGFRVLGDPKLTQFMQPASGICWKWIYKEMELSNPWRELSLAGDDLSLLAIPLDRARHAIAANQGELRFKYRQIVVDSYGQAAVSFAGRLEAKLRCIICLEDASEIITTHGNDNMLMLPSCNNTCCKPCLRRYFAQLVEAGSRSIPCPGQRCSHDIHDLIEAHASKQTAQQFIRLSYQEYSDRFTTAVKDPAFWEWACNGLAKTWAAKSTEPQSNGENVEDDVPQKRACTQNVPEPPPHQAHRRTAQQSQA</sequence>
<dbReference type="InterPro" id="IPR013083">
    <property type="entry name" value="Znf_RING/FYVE/PHD"/>
</dbReference>
<feature type="domain" description="RING-type" evidence="3">
    <location>
        <begin position="487"/>
        <end position="542"/>
    </location>
</feature>
<evidence type="ECO:0000259" key="4">
    <source>
        <dbReference type="PROSITE" id="PS50835"/>
    </source>
</evidence>
<dbReference type="PROSITE" id="PS50089">
    <property type="entry name" value="ZF_RING_2"/>
    <property type="match status" value="1"/>
</dbReference>
<evidence type="ECO:0008006" key="7">
    <source>
        <dbReference type="Google" id="ProtNLM"/>
    </source>
</evidence>
<proteinExistence type="predicted"/>
<gene>
    <name evidence="5" type="ORF">CYMTET_22966</name>
</gene>
<dbReference type="EMBL" id="LGRX02011773">
    <property type="protein sequence ID" value="KAK3268537.1"/>
    <property type="molecule type" value="Genomic_DNA"/>
</dbReference>
<dbReference type="PROSITE" id="PS50835">
    <property type="entry name" value="IG_LIKE"/>
    <property type="match status" value="1"/>
</dbReference>
<dbReference type="Gene3D" id="2.60.40.10">
    <property type="entry name" value="Immunoglobulins"/>
    <property type="match status" value="1"/>
</dbReference>
<feature type="region of interest" description="Disordered" evidence="2">
    <location>
        <begin position="599"/>
        <end position="642"/>
    </location>
</feature>
<dbReference type="InterPro" id="IPR001841">
    <property type="entry name" value="Znf_RING"/>
</dbReference>
<protein>
    <recommendedName>
        <fullName evidence="7">Ig-like domain-containing protein</fullName>
    </recommendedName>
</protein>
<feature type="non-terminal residue" evidence="5">
    <location>
        <position position="1"/>
    </location>
</feature>
<evidence type="ECO:0000259" key="3">
    <source>
        <dbReference type="PROSITE" id="PS50089"/>
    </source>
</evidence>
<keyword evidence="1" id="KW-0479">Metal-binding</keyword>
<dbReference type="AlphaFoldDB" id="A0AAE0FYU9"/>
<dbReference type="GO" id="GO:0008270">
    <property type="term" value="F:zinc ion binding"/>
    <property type="evidence" value="ECO:0007669"/>
    <property type="project" value="UniProtKB-KW"/>
</dbReference>
<dbReference type="Gene3D" id="3.30.40.10">
    <property type="entry name" value="Zinc/RING finger domain, C3HC4 (zinc finger)"/>
    <property type="match status" value="1"/>
</dbReference>
<accession>A0AAE0FYU9</accession>
<evidence type="ECO:0000313" key="6">
    <source>
        <dbReference type="Proteomes" id="UP001190700"/>
    </source>
</evidence>
<dbReference type="InterPro" id="IPR007110">
    <property type="entry name" value="Ig-like_dom"/>
</dbReference>
<dbReference type="InterPro" id="IPR036179">
    <property type="entry name" value="Ig-like_dom_sf"/>
</dbReference>
<dbReference type="SUPFAM" id="SSF48726">
    <property type="entry name" value="Immunoglobulin"/>
    <property type="match status" value="1"/>
</dbReference>
<reference evidence="5 6" key="1">
    <citation type="journal article" date="2015" name="Genome Biol. Evol.">
        <title>Comparative Genomics of a Bacterivorous Green Alga Reveals Evolutionary Causalities and Consequences of Phago-Mixotrophic Mode of Nutrition.</title>
        <authorList>
            <person name="Burns J.A."/>
            <person name="Paasch A."/>
            <person name="Narechania A."/>
            <person name="Kim E."/>
        </authorList>
    </citation>
    <scope>NUCLEOTIDE SEQUENCE [LARGE SCALE GENOMIC DNA]</scope>
    <source>
        <strain evidence="5 6">PLY_AMNH</strain>
    </source>
</reference>
<keyword evidence="1" id="KW-0862">Zinc</keyword>
<keyword evidence="6" id="KW-1185">Reference proteome</keyword>
<dbReference type="SUPFAM" id="SSF57850">
    <property type="entry name" value="RING/U-box"/>
    <property type="match status" value="1"/>
</dbReference>
<name>A0AAE0FYU9_9CHLO</name>
<evidence type="ECO:0000256" key="1">
    <source>
        <dbReference type="PROSITE-ProRule" id="PRU00175"/>
    </source>
</evidence>
<keyword evidence="1" id="KW-0863">Zinc-finger</keyword>
<dbReference type="Proteomes" id="UP001190700">
    <property type="component" value="Unassembled WGS sequence"/>
</dbReference>